<proteinExistence type="predicted"/>
<feature type="transmembrane region" description="Helical" evidence="1">
    <location>
        <begin position="64"/>
        <end position="83"/>
    </location>
</feature>
<evidence type="ECO:0000256" key="1">
    <source>
        <dbReference type="SAM" id="Phobius"/>
    </source>
</evidence>
<keyword evidence="1" id="KW-0472">Membrane</keyword>
<organism evidence="2">
    <name type="scientific">Prevotella sp. GTC17262</name>
    <dbReference type="NCBI Taxonomy" id="3236797"/>
    <lineage>
        <taxon>Bacteria</taxon>
        <taxon>Pseudomonadati</taxon>
        <taxon>Bacteroidota</taxon>
        <taxon>Bacteroidia</taxon>
        <taxon>Bacteroidales</taxon>
        <taxon>Prevotellaceae</taxon>
        <taxon>Prevotella</taxon>
    </lineage>
</organism>
<evidence type="ECO:0000313" key="2">
    <source>
        <dbReference type="EMBL" id="BFO81944.1"/>
    </source>
</evidence>
<reference evidence="2" key="1">
    <citation type="submission" date="2024-07" db="EMBL/GenBank/DDBJ databases">
        <title>Complete genome sequence of Prevotella sp. YM-2024 GTC17262.</title>
        <authorList>
            <person name="Hayashi M."/>
            <person name="Muto Y."/>
            <person name="Tanaka K."/>
            <person name="Niwa H."/>
        </authorList>
    </citation>
    <scope>NUCLEOTIDE SEQUENCE</scope>
    <source>
        <strain evidence="2">GTC17262</strain>
    </source>
</reference>
<sequence>MGKGTENLWILQKMGWESIILVSVLYAKKQNTQYWVLRFEGFIPNFAKSNLYNMIERKRHIRQLKIAISYLGAPFIIWMVRFFCEQPETMFII</sequence>
<dbReference type="AlphaFoldDB" id="A0AB33JK18"/>
<dbReference type="EMBL" id="AP035789">
    <property type="protein sequence ID" value="BFO81944.1"/>
    <property type="molecule type" value="Genomic_DNA"/>
</dbReference>
<keyword evidence="1" id="KW-1133">Transmembrane helix</keyword>
<keyword evidence="1" id="KW-0812">Transmembrane</keyword>
<name>A0AB33JK18_9BACT</name>
<protein>
    <submittedName>
        <fullName evidence="2">Uncharacterized protein</fullName>
    </submittedName>
</protein>
<accession>A0AB33JK18</accession>
<gene>
    <name evidence="2" type="ORF">GTC17262_21350</name>
</gene>